<dbReference type="Proteomes" id="UP000007819">
    <property type="component" value="Chromosome A1"/>
</dbReference>
<comment type="similarity">
    <text evidence="1">Belongs to the CoA-transferase III family.</text>
</comment>
<dbReference type="InterPro" id="IPR044855">
    <property type="entry name" value="CoA-Trfase_III_dom3_sf"/>
</dbReference>
<dbReference type="GO" id="GO:0047369">
    <property type="term" value="F:succinate-hydroxymethylglutarate CoA-transferase activity"/>
    <property type="evidence" value="ECO:0007669"/>
    <property type="project" value="TreeGrafter"/>
</dbReference>
<organism evidence="3 4">
    <name type="scientific">Acyrthosiphon pisum</name>
    <name type="common">Pea aphid</name>
    <dbReference type="NCBI Taxonomy" id="7029"/>
    <lineage>
        <taxon>Eukaryota</taxon>
        <taxon>Metazoa</taxon>
        <taxon>Ecdysozoa</taxon>
        <taxon>Arthropoda</taxon>
        <taxon>Hexapoda</taxon>
        <taxon>Insecta</taxon>
        <taxon>Pterygota</taxon>
        <taxon>Neoptera</taxon>
        <taxon>Paraneoptera</taxon>
        <taxon>Hemiptera</taxon>
        <taxon>Sternorrhyncha</taxon>
        <taxon>Aphidomorpha</taxon>
        <taxon>Aphidoidea</taxon>
        <taxon>Aphididae</taxon>
        <taxon>Macrosiphini</taxon>
        <taxon>Acyrthosiphon</taxon>
    </lineage>
</organism>
<dbReference type="PANTHER" id="PTHR48207:SF3">
    <property type="entry name" value="SUCCINATE--HYDROXYMETHYLGLUTARATE COA-TRANSFERASE"/>
    <property type="match status" value="1"/>
</dbReference>
<keyword evidence="4" id="KW-1185">Reference proteome</keyword>
<dbReference type="Pfam" id="PF02515">
    <property type="entry name" value="CoA_transf_3"/>
    <property type="match status" value="1"/>
</dbReference>
<dbReference type="RefSeq" id="XP_029342571.1">
    <property type="nucleotide sequence ID" value="XM_029486711.1"/>
</dbReference>
<protein>
    <submittedName>
        <fullName evidence="3">Uncharacterized protein</fullName>
    </submittedName>
</protein>
<dbReference type="OrthoDB" id="5863171at2759"/>
<dbReference type="SUPFAM" id="SSF89796">
    <property type="entry name" value="CoA-transferase family III (CaiB/BaiF)"/>
    <property type="match status" value="1"/>
</dbReference>
<dbReference type="EnsemblMetazoa" id="XM_029486711.1">
    <property type="protein sequence ID" value="XP_029342571.1"/>
    <property type="gene ID" value="LOC100168975"/>
</dbReference>
<dbReference type="InterPro" id="IPR023606">
    <property type="entry name" value="CoA-Trfase_III_dom_1_sf"/>
</dbReference>
<dbReference type="GO" id="GO:0005739">
    <property type="term" value="C:mitochondrion"/>
    <property type="evidence" value="ECO:0007669"/>
    <property type="project" value="TreeGrafter"/>
</dbReference>
<sequence length="444" mass="48843">MLHRSVVGVRSLASRYHLNIIMFRRSVLAAATARRAKSTGNGGGFGPRPLDGVRVVDMSRVAAGPYCAMVLADMGADVIKVERPVVGDDSRRYGPPFVDVRGDGGSGESRLSLYFVSLNRNKRSVCVDFQQPDGRAIIRKLVERSHVLIENYIPGTLDRHGIGYEDLRKINQKLVFCSITGYGSKGPWNQKPGYDVIAASIGGLINATGDAVPAKCAIPITDLMTGMYAHGAILAALYRGVGDKIDCDLLSTQLSMMFNLGSNYLNAGMLTKRWGTEHESMVPYKAFKTSNGFLTFGTGNDVQFKSFCDRVSIPELATDERFVNNACRVKNREQLYNVIEPILESKTNEEWMAIFEGVPFPYGPVNNMAQAFNNEHVKDINIVQDIDCSYNAKLKIVGPAVTFKNSSNAIRREPPLLGQHTNEVLTSLGYSTKEIESLRSKTVI</sequence>
<evidence type="ECO:0000313" key="4">
    <source>
        <dbReference type="Proteomes" id="UP000007819"/>
    </source>
</evidence>
<dbReference type="PANTHER" id="PTHR48207">
    <property type="entry name" value="SUCCINATE--HYDROXYMETHYLGLUTARATE COA-TRANSFERASE"/>
    <property type="match status" value="1"/>
</dbReference>
<reference evidence="4" key="1">
    <citation type="submission" date="2010-06" db="EMBL/GenBank/DDBJ databases">
        <authorList>
            <person name="Jiang H."/>
            <person name="Abraham K."/>
            <person name="Ali S."/>
            <person name="Alsbrooks S.L."/>
            <person name="Anim B.N."/>
            <person name="Anosike U.S."/>
            <person name="Attaway T."/>
            <person name="Bandaranaike D.P."/>
            <person name="Battles P.K."/>
            <person name="Bell S.N."/>
            <person name="Bell A.V."/>
            <person name="Beltran B."/>
            <person name="Bickham C."/>
            <person name="Bustamante Y."/>
            <person name="Caleb T."/>
            <person name="Canada A."/>
            <person name="Cardenas V."/>
            <person name="Carter K."/>
            <person name="Chacko J."/>
            <person name="Chandrabose M.N."/>
            <person name="Chavez D."/>
            <person name="Chavez A."/>
            <person name="Chen L."/>
            <person name="Chu H.-S."/>
            <person name="Claassen K.J."/>
            <person name="Cockrell R."/>
            <person name="Collins M."/>
            <person name="Cooper J.A."/>
            <person name="Cree A."/>
            <person name="Curry S.M."/>
            <person name="Da Y."/>
            <person name="Dao M.D."/>
            <person name="Das B."/>
            <person name="Davila M.-L."/>
            <person name="Davy-Carroll L."/>
            <person name="Denson S."/>
            <person name="Dinh H."/>
            <person name="Ebong V.E."/>
            <person name="Edwards J.R."/>
            <person name="Egan A."/>
            <person name="El-Daye J."/>
            <person name="Escobedo L."/>
            <person name="Fernandez S."/>
            <person name="Fernando P.R."/>
            <person name="Flagg N."/>
            <person name="Forbes L.D."/>
            <person name="Fowler R.G."/>
            <person name="Fu Q."/>
            <person name="Gabisi R.A."/>
            <person name="Ganer J."/>
            <person name="Garbino Pronczuk A."/>
            <person name="Garcia R.M."/>
            <person name="Garner T."/>
            <person name="Garrett T.E."/>
            <person name="Gonzalez D.A."/>
            <person name="Hamid H."/>
            <person name="Hawkins E.S."/>
            <person name="Hirani K."/>
            <person name="Hogues M.E."/>
            <person name="Hollins B."/>
            <person name="Hsiao C.-H."/>
            <person name="Jabil R."/>
            <person name="James M.L."/>
            <person name="Jhangiani S.N."/>
            <person name="Johnson B."/>
            <person name="Johnson Q."/>
            <person name="Joshi V."/>
            <person name="Kalu J.B."/>
            <person name="Kam C."/>
            <person name="Kashfia A."/>
            <person name="Keebler J."/>
            <person name="Kisamo H."/>
            <person name="Kovar C.L."/>
            <person name="Lago L.A."/>
            <person name="Lai C.-Y."/>
            <person name="Laidlaw J."/>
            <person name="Lara F."/>
            <person name="Le T.-K."/>
            <person name="Lee S.L."/>
            <person name="Legall F.H."/>
            <person name="Lemon S.J."/>
            <person name="Lewis L.R."/>
            <person name="Li B."/>
            <person name="Liu Y."/>
            <person name="Liu Y.-S."/>
            <person name="Lopez J."/>
            <person name="Lozado R.J."/>
            <person name="Lu J."/>
            <person name="Madu R.C."/>
            <person name="Maheshwari M."/>
            <person name="Maheshwari R."/>
            <person name="Malloy K."/>
            <person name="Martinez E."/>
            <person name="Mathew T."/>
            <person name="Mercado I.C."/>
            <person name="Mercado C."/>
            <person name="Meyer B."/>
            <person name="Montgomery K."/>
            <person name="Morgan M.B."/>
            <person name="Munidasa M."/>
            <person name="Nazareth L.V."/>
            <person name="Nelson J."/>
            <person name="Ng B.M."/>
            <person name="Nguyen N.B."/>
            <person name="Nguyen P.Q."/>
            <person name="Nguyen T."/>
            <person name="Obregon M."/>
            <person name="Okwuonu G.O."/>
            <person name="Onwere C.G."/>
            <person name="Orozco G."/>
            <person name="Parra A."/>
            <person name="Patel S."/>
            <person name="Patil S."/>
            <person name="Perez A."/>
            <person name="Perez Y."/>
            <person name="Pham C."/>
            <person name="Primus E.L."/>
            <person name="Pu L.-L."/>
            <person name="Puazo M."/>
            <person name="Qin X."/>
            <person name="Quiroz J.B."/>
            <person name="Reese J."/>
            <person name="Richards S."/>
            <person name="Rives C.M."/>
            <person name="Robberts R."/>
            <person name="Ruiz S.J."/>
            <person name="Ruiz M.J."/>
            <person name="Santibanez J."/>
            <person name="Schneider B.W."/>
            <person name="Sisson I."/>
            <person name="Smith M."/>
            <person name="Sodergren E."/>
            <person name="Song X.-Z."/>
            <person name="Song B.B."/>
            <person name="Summersgill H."/>
            <person name="Thelus R."/>
            <person name="Thornton R.D."/>
            <person name="Trejos Z.Y."/>
            <person name="Usmani K."/>
            <person name="Vattathil S."/>
            <person name="Villasana D."/>
            <person name="Walker D.L."/>
            <person name="Wang S."/>
            <person name="Wang K."/>
            <person name="White C.S."/>
            <person name="Williams A.C."/>
            <person name="Williamson J."/>
            <person name="Wilson K."/>
            <person name="Woghiren I.O."/>
            <person name="Woodworth J.R."/>
            <person name="Worley K.C."/>
            <person name="Wright R.A."/>
            <person name="Wu W."/>
            <person name="Young L."/>
            <person name="Zhang L."/>
            <person name="Zhang J."/>
            <person name="Zhu Y."/>
            <person name="Muzny D.M."/>
            <person name="Weinstock G."/>
            <person name="Gibbs R.A."/>
        </authorList>
    </citation>
    <scope>NUCLEOTIDE SEQUENCE [LARGE SCALE GENOMIC DNA]</scope>
    <source>
        <strain evidence="4">LSR1</strain>
    </source>
</reference>
<proteinExistence type="inferred from homology"/>
<evidence type="ECO:0000256" key="2">
    <source>
        <dbReference type="ARBA" id="ARBA00022679"/>
    </source>
</evidence>
<dbReference type="InterPro" id="IPR050483">
    <property type="entry name" value="CoA-transferase_III_domain"/>
</dbReference>
<evidence type="ECO:0000313" key="3">
    <source>
        <dbReference type="EnsemblMetazoa" id="XP_029342571.1"/>
    </source>
</evidence>
<dbReference type="GeneID" id="100168975"/>
<dbReference type="KEGG" id="api:100168975"/>
<evidence type="ECO:0000256" key="1">
    <source>
        <dbReference type="ARBA" id="ARBA00008383"/>
    </source>
</evidence>
<keyword evidence="2" id="KW-0808">Transferase</keyword>
<reference evidence="3" key="2">
    <citation type="submission" date="2022-06" db="UniProtKB">
        <authorList>
            <consortium name="EnsemblMetazoa"/>
        </authorList>
    </citation>
    <scope>IDENTIFICATION</scope>
</reference>
<dbReference type="Gene3D" id="3.30.1540.10">
    <property type="entry name" value="formyl-coa transferase, domain 3"/>
    <property type="match status" value="1"/>
</dbReference>
<dbReference type="InterPro" id="IPR003673">
    <property type="entry name" value="CoA-Trfase_fam_III"/>
</dbReference>
<accession>A0A8R2JN47</accession>
<dbReference type="AlphaFoldDB" id="A0A8R2JN47"/>
<dbReference type="Gene3D" id="3.40.50.10540">
    <property type="entry name" value="Crotonobetainyl-coa:carnitine coa-transferase, domain 1"/>
    <property type="match status" value="1"/>
</dbReference>
<name>A0A8R2JN47_ACYPI</name>